<dbReference type="EMBL" id="CAAHFG010000001">
    <property type="protein sequence ID" value="VGO14019.1"/>
    <property type="molecule type" value="Genomic_DNA"/>
</dbReference>
<evidence type="ECO:0000313" key="4">
    <source>
        <dbReference type="Proteomes" id="UP000366872"/>
    </source>
</evidence>
<dbReference type="Pfam" id="PF06283">
    <property type="entry name" value="ThuA"/>
    <property type="match status" value="1"/>
</dbReference>
<keyword evidence="1" id="KW-0732">Signal</keyword>
<dbReference type="Gene3D" id="3.40.50.880">
    <property type="match status" value="1"/>
</dbReference>
<feature type="chain" id="PRO_5025675739" description="ThuA-like domain-containing protein" evidence="1">
    <location>
        <begin position="26"/>
        <end position="244"/>
    </location>
</feature>
<gene>
    <name evidence="3" type="ORF">PDESU_02576</name>
</gene>
<dbReference type="PANTHER" id="PTHR40469:SF2">
    <property type="entry name" value="GALACTOSE-BINDING DOMAIN-LIKE SUPERFAMILY PROTEIN"/>
    <property type="match status" value="1"/>
</dbReference>
<accession>A0A6C2U2J9</accession>
<evidence type="ECO:0000313" key="3">
    <source>
        <dbReference type="EMBL" id="VGO14019.1"/>
    </source>
</evidence>
<proteinExistence type="predicted"/>
<evidence type="ECO:0000259" key="2">
    <source>
        <dbReference type="Pfam" id="PF06283"/>
    </source>
</evidence>
<dbReference type="RefSeq" id="WP_136079546.1">
    <property type="nucleotide sequence ID" value="NZ_CAAHFG010000001.1"/>
</dbReference>
<feature type="signal peptide" evidence="1">
    <location>
        <begin position="1"/>
        <end position="25"/>
    </location>
</feature>
<reference evidence="3 4" key="1">
    <citation type="submission" date="2019-04" db="EMBL/GenBank/DDBJ databases">
        <authorList>
            <person name="Van Vliet M D."/>
        </authorList>
    </citation>
    <scope>NUCLEOTIDE SEQUENCE [LARGE SCALE GENOMIC DNA]</scope>
    <source>
        <strain evidence="3 4">F1</strain>
    </source>
</reference>
<organism evidence="3 4">
    <name type="scientific">Pontiella desulfatans</name>
    <dbReference type="NCBI Taxonomy" id="2750659"/>
    <lineage>
        <taxon>Bacteria</taxon>
        <taxon>Pseudomonadati</taxon>
        <taxon>Kiritimatiellota</taxon>
        <taxon>Kiritimatiellia</taxon>
        <taxon>Kiritimatiellales</taxon>
        <taxon>Pontiellaceae</taxon>
        <taxon>Pontiella</taxon>
    </lineage>
</organism>
<name>A0A6C2U2J9_PONDE</name>
<dbReference type="InterPro" id="IPR029062">
    <property type="entry name" value="Class_I_gatase-like"/>
</dbReference>
<dbReference type="SUPFAM" id="SSF52317">
    <property type="entry name" value="Class I glutamine amidotransferase-like"/>
    <property type="match status" value="1"/>
</dbReference>
<sequence>MKRSFHRITWLAAVLGMLSAGLSSAAPARVVILTGANNHQWQETTPLLKQMLEEGGAMQVDVITDPERLTAEFLADYEVLVSNWNTAGKNNNPPPWSEELKKNYVEFVRNGGGHVVVHGGSSSFNEWEDYLAIGLATWKPGQTRHKQAHAFELRVVDTKHPVTQGVERQLITDELWYNAKVHSGAKVLAESFSKTTEQWEPSVLVGTFGQGRCFTILLGHDAEKMNQDAFRKFLKQGTGWAASL</sequence>
<dbReference type="InterPro" id="IPR029010">
    <property type="entry name" value="ThuA-like"/>
</dbReference>
<evidence type="ECO:0000256" key="1">
    <source>
        <dbReference type="SAM" id="SignalP"/>
    </source>
</evidence>
<dbReference type="PANTHER" id="PTHR40469">
    <property type="entry name" value="SECRETED GLYCOSYL HYDROLASE"/>
    <property type="match status" value="1"/>
</dbReference>
<dbReference type="Proteomes" id="UP000366872">
    <property type="component" value="Unassembled WGS sequence"/>
</dbReference>
<feature type="domain" description="ThuA-like" evidence="2">
    <location>
        <begin position="29"/>
        <end position="241"/>
    </location>
</feature>
<dbReference type="AlphaFoldDB" id="A0A6C2U2J9"/>
<keyword evidence="4" id="KW-1185">Reference proteome</keyword>
<protein>
    <recommendedName>
        <fullName evidence="2">ThuA-like domain-containing protein</fullName>
    </recommendedName>
</protein>